<dbReference type="STRING" id="1520.LF65_04469"/>
<dbReference type="GeneID" id="66346848"/>
<dbReference type="Proteomes" id="UP001194098">
    <property type="component" value="Unassembled WGS sequence"/>
</dbReference>
<sequence>MDKERAQEIVSSSVMANVTLNGTPIYIESVNTNTETANIHFFKNPKNSREVPLTSLQEHNKK</sequence>
<reference evidence="5" key="2">
    <citation type="submission" date="2016-02" db="EMBL/GenBank/DDBJ databases">
        <title>Genome sequence of Clostridium beijerinckii strain 59B.</title>
        <authorList>
            <person name="Little G.T."/>
            <person name="Minton N.P."/>
        </authorList>
    </citation>
    <scope>NUCLEOTIDE SEQUENCE</scope>
    <source>
        <strain evidence="5">NCIMB 14988</strain>
    </source>
</reference>
<dbReference type="Proteomes" id="UP000031866">
    <property type="component" value="Chromosome"/>
</dbReference>
<dbReference type="InterPro" id="IPR012610">
    <property type="entry name" value="SASP_SspH"/>
</dbReference>
<evidence type="ECO:0000256" key="1">
    <source>
        <dbReference type="ARBA" id="ARBA00004288"/>
    </source>
</evidence>
<evidence type="ECO:0000256" key="2">
    <source>
        <dbReference type="ARBA" id="ARBA00006573"/>
    </source>
</evidence>
<dbReference type="Pfam" id="PF08141">
    <property type="entry name" value="SspH"/>
    <property type="match status" value="1"/>
</dbReference>
<evidence type="ECO:0000256" key="3">
    <source>
        <dbReference type="ARBA" id="ARBA00022969"/>
    </source>
</evidence>
<dbReference type="RefSeq" id="WP_017208958.1">
    <property type="nucleotide sequence ID" value="NZ_BKAK01000004.1"/>
</dbReference>
<dbReference type="GO" id="GO:0042601">
    <property type="term" value="C:endospore-forming forespore"/>
    <property type="evidence" value="ECO:0007669"/>
    <property type="project" value="InterPro"/>
</dbReference>
<evidence type="ECO:0000313" key="7">
    <source>
        <dbReference type="Proteomes" id="UP000031866"/>
    </source>
</evidence>
<dbReference type="NCBIfam" id="TIGR02861">
    <property type="entry name" value="SASP_H"/>
    <property type="match status" value="1"/>
</dbReference>
<gene>
    <name evidence="4 5" type="primary">sspH</name>
    <name evidence="6" type="ORF">HGI39_14820</name>
    <name evidence="5" type="ORF">LF65_04469</name>
</gene>
<name>A0A0B5QRY2_CLOBE</name>
<dbReference type="OrthoDB" id="1683648at2"/>
<reference evidence="6" key="3">
    <citation type="submission" date="2020-04" db="EMBL/GenBank/DDBJ databases">
        <authorList>
            <person name="Brown S."/>
        </authorList>
    </citation>
    <scope>NUCLEOTIDE SEQUENCE</scope>
    <source>
        <strain evidence="6">DJ015</strain>
    </source>
</reference>
<comment type="subcellular location">
    <subcellularLocation>
        <location evidence="1 4">Spore core</location>
    </subcellularLocation>
</comment>
<keyword evidence="3 4" id="KW-0749">Sporulation</keyword>
<reference evidence="7" key="1">
    <citation type="submission" date="2014-12" db="EMBL/GenBank/DDBJ databases">
        <title>Genome sequence of Clostridium beijerinckii strain 59B.</title>
        <authorList>
            <person name="Little G.T."/>
            <person name="Minton N.P."/>
        </authorList>
    </citation>
    <scope>NUCLEOTIDE SEQUENCE [LARGE SCALE GENOMIC DNA]</scope>
    <source>
        <strain evidence="7">59B</strain>
    </source>
</reference>
<protein>
    <recommendedName>
        <fullName evidence="4">Small, acid-soluble spore protein H</fullName>
        <shortName evidence="4">SASP H</shortName>
    </recommendedName>
</protein>
<dbReference type="GO" id="GO:0030435">
    <property type="term" value="P:sporulation resulting in formation of a cellular spore"/>
    <property type="evidence" value="ECO:0007669"/>
    <property type="project" value="UniProtKB-KW"/>
</dbReference>
<dbReference type="EMBL" id="CP010086">
    <property type="protein sequence ID" value="AJH01007.1"/>
    <property type="molecule type" value="Genomic_DNA"/>
</dbReference>
<evidence type="ECO:0000256" key="4">
    <source>
        <dbReference type="HAMAP-Rule" id="MF_00667"/>
    </source>
</evidence>
<reference evidence="6" key="4">
    <citation type="journal article" date="2022" name="Nat. Biotechnol.">
        <title>Carbon-negative production of acetone and isopropanol by gas fermentation at industrial pilot scale.</title>
        <authorList>
            <person name="Liew F.E."/>
            <person name="Nogle R."/>
            <person name="Abdalla T."/>
            <person name="Rasor B.J."/>
            <person name="Canter C."/>
            <person name="Jensen R.O."/>
            <person name="Wang L."/>
            <person name="Strutz J."/>
            <person name="Chirania P."/>
            <person name="De Tissera S."/>
            <person name="Mueller A.P."/>
            <person name="Ruan Z."/>
            <person name="Gao A."/>
            <person name="Tran L."/>
            <person name="Engle N.L."/>
            <person name="Bromley J.C."/>
            <person name="Daniell J."/>
            <person name="Conrado R."/>
            <person name="Tschaplinski T.J."/>
            <person name="Giannone R.J."/>
            <person name="Hettich R.L."/>
            <person name="Karim A.S."/>
            <person name="Simpson S.D."/>
            <person name="Brown S.D."/>
            <person name="Leang C."/>
            <person name="Jewett M.C."/>
            <person name="Kopke M."/>
        </authorList>
    </citation>
    <scope>NUCLEOTIDE SEQUENCE</scope>
    <source>
        <strain evidence="6">DJ015</strain>
    </source>
</reference>
<dbReference type="EMBL" id="JABAGV010000038">
    <property type="protein sequence ID" value="MBC2475945.1"/>
    <property type="molecule type" value="Genomic_DNA"/>
</dbReference>
<organism evidence="5 7">
    <name type="scientific">Clostridium beijerinckii</name>
    <name type="common">Clostridium MP</name>
    <dbReference type="NCBI Taxonomy" id="1520"/>
    <lineage>
        <taxon>Bacteria</taxon>
        <taxon>Bacillati</taxon>
        <taxon>Bacillota</taxon>
        <taxon>Clostridia</taxon>
        <taxon>Eubacteriales</taxon>
        <taxon>Clostridiaceae</taxon>
        <taxon>Clostridium</taxon>
    </lineage>
</organism>
<accession>A0A0B5QRY2</accession>
<dbReference type="GO" id="GO:0030436">
    <property type="term" value="P:asexual sporulation"/>
    <property type="evidence" value="ECO:0007669"/>
    <property type="project" value="UniProtKB-UniRule"/>
</dbReference>
<dbReference type="KEGG" id="cbei:LF65_04469"/>
<comment type="similarity">
    <text evidence="2 4">Belongs to the SspH family.</text>
</comment>
<evidence type="ECO:0000313" key="6">
    <source>
        <dbReference type="EMBL" id="MBC2475945.1"/>
    </source>
</evidence>
<dbReference type="AlphaFoldDB" id="A0A0B5QRY2"/>
<dbReference type="HAMAP" id="MF_00667">
    <property type="entry name" value="SspH"/>
    <property type="match status" value="1"/>
</dbReference>
<proteinExistence type="inferred from homology"/>
<evidence type="ECO:0000313" key="5">
    <source>
        <dbReference type="EMBL" id="AJH01007.1"/>
    </source>
</evidence>